<dbReference type="EMBL" id="CALNXK010000043">
    <property type="protein sequence ID" value="CAH3126829.1"/>
    <property type="molecule type" value="Genomic_DNA"/>
</dbReference>
<evidence type="ECO:0000256" key="1">
    <source>
        <dbReference type="ARBA" id="ARBA00005582"/>
    </source>
</evidence>
<dbReference type="InterPro" id="IPR000086">
    <property type="entry name" value="NUDIX_hydrolase_dom"/>
</dbReference>
<dbReference type="InterPro" id="IPR020084">
    <property type="entry name" value="NUDIX_hydrolase_CS"/>
</dbReference>
<dbReference type="Gene3D" id="3.40.630.30">
    <property type="match status" value="1"/>
</dbReference>
<dbReference type="Gene3D" id="3.90.79.10">
    <property type="entry name" value="Nucleoside Triphosphate Pyrophosphohydrolase"/>
    <property type="match status" value="1"/>
</dbReference>
<keyword evidence="6" id="KW-1185">Reference proteome</keyword>
<name>A0ABN8NY83_9CNID</name>
<dbReference type="PANTHER" id="PTHR13994:SF46">
    <property type="entry name" value="NUCLEOSIDE DIPHOSPHATE-LINKED MOIETY X MOTIF 6"/>
    <property type="match status" value="1"/>
</dbReference>
<dbReference type="SUPFAM" id="SSF55811">
    <property type="entry name" value="Nudix"/>
    <property type="match status" value="1"/>
</dbReference>
<organism evidence="5 6">
    <name type="scientific">Porites lobata</name>
    <dbReference type="NCBI Taxonomy" id="104759"/>
    <lineage>
        <taxon>Eukaryota</taxon>
        <taxon>Metazoa</taxon>
        <taxon>Cnidaria</taxon>
        <taxon>Anthozoa</taxon>
        <taxon>Hexacorallia</taxon>
        <taxon>Scleractinia</taxon>
        <taxon>Fungiina</taxon>
        <taxon>Poritidae</taxon>
        <taxon>Porites</taxon>
    </lineage>
</organism>
<dbReference type="PRINTS" id="PR00502">
    <property type="entry name" value="NUDIXFAMILY"/>
</dbReference>
<dbReference type="InterPro" id="IPR040618">
    <property type="entry name" value="Pre-Nudix"/>
</dbReference>
<evidence type="ECO:0000259" key="4">
    <source>
        <dbReference type="PROSITE" id="PS51462"/>
    </source>
</evidence>
<sequence length="298" mass="34247">MLRILNRYITRSGKKVCLSRNVQIAPSALCLKWERAEFNGVDVNLAQLGENCSLDEFNARLRESVLHWRRDAKKSVWMKVPISQSYLIPVAFAHGFSYHHAVGDYAMLLKWLPQRVACKVPPYATHQVGVAGMVLNEEKGEVLVVQDRQLYKIGQKRKAVWKFPGGLSDEGENLEETAIREVYEETGVKSEFKSVMMFRQQHQMKNAFDKSDIYIICRMSPLSYGISHCEDEIAQCEWMKLSTLITHTDTGPITRLAARLAVYGMKNGFQNVDLEPNRMRSWVDPNKTVCLYHRYLPS</sequence>
<dbReference type="PROSITE" id="PS00893">
    <property type="entry name" value="NUDIX_BOX"/>
    <property type="match status" value="1"/>
</dbReference>
<reference evidence="5 6" key="1">
    <citation type="submission" date="2022-05" db="EMBL/GenBank/DDBJ databases">
        <authorList>
            <consortium name="Genoscope - CEA"/>
            <person name="William W."/>
        </authorList>
    </citation>
    <scope>NUCLEOTIDE SEQUENCE [LARGE SCALE GENOMIC DNA]</scope>
</reference>
<gene>
    <name evidence="5" type="ORF">PLOB_00032667</name>
</gene>
<dbReference type="InterPro" id="IPR015797">
    <property type="entry name" value="NUDIX_hydrolase-like_dom_sf"/>
</dbReference>
<dbReference type="CDD" id="cd04670">
    <property type="entry name" value="NUDIX_ASFGF2_Nudt6"/>
    <property type="match status" value="1"/>
</dbReference>
<evidence type="ECO:0000313" key="5">
    <source>
        <dbReference type="EMBL" id="CAH3126829.1"/>
    </source>
</evidence>
<feature type="domain" description="Nudix hydrolase" evidence="4">
    <location>
        <begin position="125"/>
        <end position="261"/>
    </location>
</feature>
<keyword evidence="2 3" id="KW-0378">Hydrolase</keyword>
<dbReference type="PRINTS" id="PR01356">
    <property type="entry name" value="GFGPROTEIN"/>
</dbReference>
<dbReference type="Pfam" id="PF18290">
    <property type="entry name" value="Nudix_hydro"/>
    <property type="match status" value="1"/>
</dbReference>
<evidence type="ECO:0000256" key="2">
    <source>
        <dbReference type="ARBA" id="ARBA00022801"/>
    </source>
</evidence>
<dbReference type="Pfam" id="PF00293">
    <property type="entry name" value="NUDIX"/>
    <property type="match status" value="1"/>
</dbReference>
<dbReference type="PANTHER" id="PTHR13994">
    <property type="entry name" value="NUDIX HYDROLASE RELATED"/>
    <property type="match status" value="1"/>
</dbReference>
<evidence type="ECO:0000313" key="6">
    <source>
        <dbReference type="Proteomes" id="UP001159405"/>
    </source>
</evidence>
<protein>
    <recommendedName>
        <fullName evidence="4">Nudix hydrolase domain-containing protein</fullName>
    </recommendedName>
</protein>
<comment type="similarity">
    <text evidence="1 3">Belongs to the Nudix hydrolase family.</text>
</comment>
<dbReference type="InterPro" id="IPR003293">
    <property type="entry name" value="Nudix_hydrolase6-like"/>
</dbReference>
<accession>A0ABN8NY83</accession>
<comment type="caution">
    <text evidence="5">The sequence shown here is derived from an EMBL/GenBank/DDBJ whole genome shotgun (WGS) entry which is preliminary data.</text>
</comment>
<dbReference type="PROSITE" id="PS51462">
    <property type="entry name" value="NUDIX"/>
    <property type="match status" value="1"/>
</dbReference>
<proteinExistence type="inferred from homology"/>
<dbReference type="Proteomes" id="UP001159405">
    <property type="component" value="Unassembled WGS sequence"/>
</dbReference>
<dbReference type="InterPro" id="IPR020476">
    <property type="entry name" value="Nudix_hydrolase"/>
</dbReference>
<evidence type="ECO:0000256" key="3">
    <source>
        <dbReference type="RuleBase" id="RU003476"/>
    </source>
</evidence>